<dbReference type="GeneID" id="36836502"/>
<evidence type="ECO:0000256" key="1">
    <source>
        <dbReference type="SAM" id="Phobius"/>
    </source>
</evidence>
<dbReference type="RefSeq" id="WP_110379148.1">
    <property type="nucleotide sequence ID" value="NZ_CP029288.2"/>
</dbReference>
<protein>
    <recommendedName>
        <fullName evidence="2">Transcription regulator TrmB N-terminal domain-containing protein</fullName>
    </recommendedName>
</protein>
<name>A0A2U9IJP4_9CREN</name>
<dbReference type="KEGG" id="asul:DFR86_00995"/>
<evidence type="ECO:0000259" key="2">
    <source>
        <dbReference type="Pfam" id="PF01978"/>
    </source>
</evidence>
<dbReference type="OrthoDB" id="46229at2157"/>
<keyword evidence="4" id="KW-1185">Reference proteome</keyword>
<accession>A0A2U9IJP4</accession>
<dbReference type="Proteomes" id="UP000248410">
    <property type="component" value="Chromosome"/>
</dbReference>
<dbReference type="InterPro" id="IPR036388">
    <property type="entry name" value="WH-like_DNA-bd_sf"/>
</dbReference>
<keyword evidence="1" id="KW-1133">Transmembrane helix</keyword>
<feature type="transmembrane region" description="Helical" evidence="1">
    <location>
        <begin position="6"/>
        <end position="26"/>
    </location>
</feature>
<dbReference type="Gene3D" id="1.10.10.10">
    <property type="entry name" value="Winged helix-like DNA-binding domain superfamily/Winged helix DNA-binding domain"/>
    <property type="match status" value="1"/>
</dbReference>
<feature type="domain" description="Transcription regulator TrmB N-terminal" evidence="2">
    <location>
        <begin position="46"/>
        <end position="102"/>
    </location>
</feature>
<reference evidence="3 4" key="1">
    <citation type="submission" date="2018-05" db="EMBL/GenBank/DDBJ databases">
        <title>Complete Genome Sequences of Extremely Thermoacidophilic, Metal-Mobilizing Type-Strain Members of the Archaeal Family Sulfolobaceae: Acidianus brierleyi DSM-1651T, Acidianus sulfidivorans DSM-18786T, Metallosphaera hakonensis DSM-7519T, and Metallosphaera prunae DSM-10039T.</title>
        <authorList>
            <person name="Counts J.A."/>
            <person name="Kelly R.M."/>
        </authorList>
    </citation>
    <scope>NUCLEOTIDE SEQUENCE [LARGE SCALE GENOMIC DNA]</scope>
    <source>
        <strain evidence="3 4">JP7</strain>
    </source>
</reference>
<proteinExistence type="predicted"/>
<evidence type="ECO:0000313" key="4">
    <source>
        <dbReference type="Proteomes" id="UP000248410"/>
    </source>
</evidence>
<dbReference type="AlphaFoldDB" id="A0A2U9IJP4"/>
<dbReference type="InterPro" id="IPR036390">
    <property type="entry name" value="WH_DNA-bd_sf"/>
</dbReference>
<keyword evidence="1" id="KW-0472">Membrane</keyword>
<dbReference type="InterPro" id="IPR002831">
    <property type="entry name" value="Tscrpt_reg_TrmB_N"/>
</dbReference>
<gene>
    <name evidence="3" type="ORF">DFR86_00995</name>
</gene>
<sequence length="120" mass="13804">MIQFQYFIVIDVLIGVVTFFSSKYFLERFNERKTVEKDNDVVLLSENELDENEKLVYEAIKNGAKTLNEVMKATGLPKATAYRKIKSLINKGLVNVEVVSNKRVLKVKKEEKSNTNNQSK</sequence>
<organism evidence="3 4">
    <name type="scientific">Acidianus sulfidivorans JP7</name>
    <dbReference type="NCBI Taxonomy" id="619593"/>
    <lineage>
        <taxon>Archaea</taxon>
        <taxon>Thermoproteota</taxon>
        <taxon>Thermoprotei</taxon>
        <taxon>Sulfolobales</taxon>
        <taxon>Sulfolobaceae</taxon>
        <taxon>Acidianus</taxon>
    </lineage>
</organism>
<dbReference type="SUPFAM" id="SSF46785">
    <property type="entry name" value="Winged helix' DNA-binding domain"/>
    <property type="match status" value="1"/>
</dbReference>
<dbReference type="EMBL" id="CP029288">
    <property type="protein sequence ID" value="AWR96258.1"/>
    <property type="molecule type" value="Genomic_DNA"/>
</dbReference>
<evidence type="ECO:0000313" key="3">
    <source>
        <dbReference type="EMBL" id="AWR96258.1"/>
    </source>
</evidence>
<keyword evidence="1" id="KW-0812">Transmembrane</keyword>
<dbReference type="Pfam" id="PF01978">
    <property type="entry name" value="TrmB"/>
    <property type="match status" value="1"/>
</dbReference>